<accession>A0AAV9J2H7</accession>
<dbReference type="EMBL" id="JANCYW010000016">
    <property type="protein sequence ID" value="KAK4538248.1"/>
    <property type="molecule type" value="Genomic_DNA"/>
</dbReference>
<evidence type="ECO:0000256" key="1">
    <source>
        <dbReference type="ARBA" id="ARBA00022801"/>
    </source>
</evidence>
<dbReference type="PROSITE" id="PS00893">
    <property type="entry name" value="NUDIX_BOX"/>
    <property type="match status" value="1"/>
</dbReference>
<dbReference type="PANTHER" id="PTHR43736:SF5">
    <property type="entry name" value="NUDIX HYDROLASE DOMAIN-CONTAINING PROTEIN"/>
    <property type="match status" value="1"/>
</dbReference>
<dbReference type="InterPro" id="IPR020084">
    <property type="entry name" value="NUDIX_hydrolase_CS"/>
</dbReference>
<dbReference type="Gene3D" id="3.90.79.10">
    <property type="entry name" value="Nucleoside Triphosphate Pyrophosphohydrolase"/>
    <property type="match status" value="1"/>
</dbReference>
<dbReference type="AlphaFoldDB" id="A0AAV9J2H7"/>
<proteinExistence type="inferred from homology"/>
<dbReference type="SUPFAM" id="SSF55811">
    <property type="entry name" value="Nudix"/>
    <property type="match status" value="1"/>
</dbReference>
<keyword evidence="1 2" id="KW-0378">Hydrolase</keyword>
<sequence>MQRIRGGTNRGPIVLNLDEVEYLLDQLPPPPEATHLRERLSSLLTSLRQGRPSSSSHDADGYRVPSLTVDAAVLRGPRESLEILLVRRGNEPFRGKLAFPGGFVEYGEDPEAAVLRELHEECGVRACHPRLVAVRGNPRRDPRKHTCTICYHVELVDAPESVRGGDDAASAGWYAMDALLQGKEGEERMAFDHHAMLGQLAEWLDRQHAR</sequence>
<name>A0AAV9J2H7_CYACA</name>
<evidence type="ECO:0000256" key="2">
    <source>
        <dbReference type="RuleBase" id="RU003476"/>
    </source>
</evidence>
<evidence type="ECO:0000313" key="4">
    <source>
        <dbReference type="EMBL" id="KAK4538248.1"/>
    </source>
</evidence>
<dbReference type="GO" id="GO:0016787">
    <property type="term" value="F:hydrolase activity"/>
    <property type="evidence" value="ECO:0007669"/>
    <property type="project" value="UniProtKB-KW"/>
</dbReference>
<protein>
    <recommendedName>
        <fullName evidence="3">Nudix hydrolase domain-containing protein</fullName>
    </recommendedName>
</protein>
<comment type="similarity">
    <text evidence="2">Belongs to the Nudix hydrolase family.</text>
</comment>
<dbReference type="InterPro" id="IPR015797">
    <property type="entry name" value="NUDIX_hydrolase-like_dom_sf"/>
</dbReference>
<dbReference type="InterPro" id="IPR020476">
    <property type="entry name" value="Nudix_hydrolase"/>
</dbReference>
<dbReference type="CDD" id="cd18873">
    <property type="entry name" value="NUDIX_NadM_like"/>
    <property type="match status" value="1"/>
</dbReference>
<evidence type="ECO:0000259" key="3">
    <source>
        <dbReference type="PROSITE" id="PS51462"/>
    </source>
</evidence>
<dbReference type="PANTHER" id="PTHR43736">
    <property type="entry name" value="ADP-RIBOSE PYROPHOSPHATASE"/>
    <property type="match status" value="1"/>
</dbReference>
<reference evidence="4 5" key="1">
    <citation type="submission" date="2022-07" db="EMBL/GenBank/DDBJ databases">
        <title>Genome-wide signatures of adaptation to extreme environments.</title>
        <authorList>
            <person name="Cho C.H."/>
            <person name="Yoon H.S."/>
        </authorList>
    </citation>
    <scope>NUCLEOTIDE SEQUENCE [LARGE SCALE GENOMIC DNA]</scope>
    <source>
        <strain evidence="4 5">DBV 063 E5</strain>
    </source>
</reference>
<dbReference type="Pfam" id="PF00293">
    <property type="entry name" value="NUDIX"/>
    <property type="match status" value="1"/>
</dbReference>
<keyword evidence="5" id="KW-1185">Reference proteome</keyword>
<feature type="domain" description="Nudix hydrolase" evidence="3">
    <location>
        <begin position="64"/>
        <end position="201"/>
    </location>
</feature>
<comment type="caution">
    <text evidence="4">The sequence shown here is derived from an EMBL/GenBank/DDBJ whole genome shotgun (WGS) entry which is preliminary data.</text>
</comment>
<organism evidence="4 5">
    <name type="scientific">Cyanidium caldarium</name>
    <name type="common">Red alga</name>
    <dbReference type="NCBI Taxonomy" id="2771"/>
    <lineage>
        <taxon>Eukaryota</taxon>
        <taxon>Rhodophyta</taxon>
        <taxon>Bangiophyceae</taxon>
        <taxon>Cyanidiales</taxon>
        <taxon>Cyanidiaceae</taxon>
        <taxon>Cyanidium</taxon>
    </lineage>
</organism>
<evidence type="ECO:0000313" key="5">
    <source>
        <dbReference type="Proteomes" id="UP001301350"/>
    </source>
</evidence>
<dbReference type="InterPro" id="IPR000086">
    <property type="entry name" value="NUDIX_hydrolase_dom"/>
</dbReference>
<dbReference type="PRINTS" id="PR00502">
    <property type="entry name" value="NUDIXFAMILY"/>
</dbReference>
<dbReference type="Proteomes" id="UP001301350">
    <property type="component" value="Unassembled WGS sequence"/>
</dbReference>
<gene>
    <name evidence="4" type="ORF">CDCA_CDCA16G4273</name>
</gene>
<dbReference type="PROSITE" id="PS51462">
    <property type="entry name" value="NUDIX"/>
    <property type="match status" value="1"/>
</dbReference>